<protein>
    <submittedName>
        <fullName evidence="1">Zinc/iron permease</fullName>
    </submittedName>
</protein>
<accession>A0ACC3T9B9</accession>
<comment type="caution">
    <text evidence="1">The sequence shown here is derived from an EMBL/GenBank/DDBJ whole genome shotgun (WGS) entry which is preliminary data.</text>
</comment>
<keyword evidence="2" id="KW-1185">Reference proteome</keyword>
<proteinExistence type="predicted"/>
<reference evidence="2" key="1">
    <citation type="journal article" date="2024" name="Front. Bioeng. Biotechnol.">
        <title>Genome-scale model development and genomic sequencing of the oleaginous clade Lipomyces.</title>
        <authorList>
            <person name="Czajka J.J."/>
            <person name="Han Y."/>
            <person name="Kim J."/>
            <person name="Mondo S.J."/>
            <person name="Hofstad B.A."/>
            <person name="Robles A."/>
            <person name="Haridas S."/>
            <person name="Riley R."/>
            <person name="LaButti K."/>
            <person name="Pangilinan J."/>
            <person name="Andreopoulos W."/>
            <person name="Lipzen A."/>
            <person name="Yan J."/>
            <person name="Wang M."/>
            <person name="Ng V."/>
            <person name="Grigoriev I.V."/>
            <person name="Spatafora J.W."/>
            <person name="Magnuson J.K."/>
            <person name="Baker S.E."/>
            <person name="Pomraning K.R."/>
        </authorList>
    </citation>
    <scope>NUCLEOTIDE SEQUENCE [LARGE SCALE GENOMIC DNA]</scope>
    <source>
        <strain evidence="2">CBS 7786</strain>
    </source>
</reference>
<sequence>MQLVNGFITLIILSTLMGAASFGSGVLPLVVSLSSDHLRLLSSIGAGVLMGTSLIVIIPEGVETLYSTPLPRHSRPRPIYKPQPPIDLDPPNANIDDPAGGGNVKRTLEHIQRLVDNVLLPRDDDMPLSRRQTPVQNKNQIPTHKYVGVALIGGFILMYLIEKIPPYFSSNTGTFHNAVDVSELRTYSVSSGSSPTSPTENHNSHSWSALTTGFIIHAAADGISLGASAASSSVTLETIVFIAILLHRAPAAFGMTAVLLRAGMHKRAVKQYLLGFSLAAPVGALATWVAIVIIGSNVGATGIQWWTGFLLLFSGGTFLYVAIHVMNETAETIKLEGGGSSRSVSSIQDTAAALVGMLIPLLTLLVNE</sequence>
<name>A0ACC3T9B9_LIPKO</name>
<evidence type="ECO:0000313" key="2">
    <source>
        <dbReference type="Proteomes" id="UP001433508"/>
    </source>
</evidence>
<dbReference type="EMBL" id="MU971341">
    <property type="protein sequence ID" value="KAK9240155.1"/>
    <property type="molecule type" value="Genomic_DNA"/>
</dbReference>
<gene>
    <name evidence="1" type="ORF">V1525DRAFT_396123</name>
</gene>
<evidence type="ECO:0000313" key="1">
    <source>
        <dbReference type="EMBL" id="KAK9240155.1"/>
    </source>
</evidence>
<organism evidence="1 2">
    <name type="scientific">Lipomyces kononenkoae</name>
    <name type="common">Yeast</name>
    <dbReference type="NCBI Taxonomy" id="34357"/>
    <lineage>
        <taxon>Eukaryota</taxon>
        <taxon>Fungi</taxon>
        <taxon>Dikarya</taxon>
        <taxon>Ascomycota</taxon>
        <taxon>Saccharomycotina</taxon>
        <taxon>Lipomycetes</taxon>
        <taxon>Lipomycetales</taxon>
        <taxon>Lipomycetaceae</taxon>
        <taxon>Lipomyces</taxon>
    </lineage>
</organism>
<dbReference type="Proteomes" id="UP001433508">
    <property type="component" value="Unassembled WGS sequence"/>
</dbReference>